<dbReference type="Proteomes" id="UP000031521">
    <property type="component" value="Chromosome"/>
</dbReference>
<protein>
    <submittedName>
        <fullName evidence="1">Uncharacterized protein</fullName>
    </submittedName>
</protein>
<gene>
    <name evidence="1" type="ORF">P73_3495</name>
</gene>
<dbReference type="KEGG" id="cid:P73_3495"/>
<proteinExistence type="predicted"/>
<dbReference type="HOGENOM" id="CLU_1915499_0_0_5"/>
<reference evidence="1 2" key="1">
    <citation type="journal article" date="2014" name="Int. J. Syst. Evol. Microbiol.">
        <title>Celeribacter indicus sp. nov., a polycyclic aromatic hydrocarbon-degrading bacterium from deep-sea sediment and reclassification of Huaishuia halophila as Celeribacter halophilus comb. nov.</title>
        <authorList>
            <person name="Lai Q."/>
            <person name="Cao J."/>
            <person name="Yuan J."/>
            <person name="Li F."/>
            <person name="Shao Z."/>
        </authorList>
    </citation>
    <scope>NUCLEOTIDE SEQUENCE [LARGE SCALE GENOMIC DNA]</scope>
    <source>
        <strain evidence="1">P73</strain>
    </source>
</reference>
<name>A0A0B5E4C8_9RHOB</name>
<organism evidence="1 2">
    <name type="scientific">Celeribacter indicus</name>
    <dbReference type="NCBI Taxonomy" id="1208324"/>
    <lineage>
        <taxon>Bacteria</taxon>
        <taxon>Pseudomonadati</taxon>
        <taxon>Pseudomonadota</taxon>
        <taxon>Alphaproteobacteria</taxon>
        <taxon>Rhodobacterales</taxon>
        <taxon>Roseobacteraceae</taxon>
        <taxon>Celeribacter</taxon>
    </lineage>
</organism>
<evidence type="ECO:0000313" key="1">
    <source>
        <dbReference type="EMBL" id="AJE48210.1"/>
    </source>
</evidence>
<dbReference type="AlphaFoldDB" id="A0A0B5E4C8"/>
<evidence type="ECO:0000313" key="2">
    <source>
        <dbReference type="Proteomes" id="UP000031521"/>
    </source>
</evidence>
<dbReference type="EMBL" id="CP004393">
    <property type="protein sequence ID" value="AJE48210.1"/>
    <property type="molecule type" value="Genomic_DNA"/>
</dbReference>
<accession>A0A0B5E4C8</accession>
<keyword evidence="2" id="KW-1185">Reference proteome</keyword>
<sequence>MSLRRDCEWSDSPRYGMVRAMKMPLALLTSVLLAAPLLADPLTGAEFEAYTEGKTLTFAESGQPYGTEQYLPGKRVRWAFDEDTCKDGIWYEQGENICFLYEDGTPPQCWQFFMEQDKLRAVFQGESGTELYEAWASDGPLSCMGPQIGV</sequence>
<dbReference type="STRING" id="1208324.P73_3495"/>
<dbReference type="RefSeq" id="WP_420836122.1">
    <property type="nucleotide sequence ID" value="NZ_CP004393.1"/>
</dbReference>